<evidence type="ECO:0000313" key="5">
    <source>
        <dbReference type="Proteomes" id="UP000501849"/>
    </source>
</evidence>
<keyword evidence="2" id="KW-0472">Membrane</keyword>
<dbReference type="KEGG" id="mfre:EXE63_02025"/>
<feature type="region of interest" description="Disordered" evidence="1">
    <location>
        <begin position="110"/>
        <end position="151"/>
    </location>
</feature>
<proteinExistence type="predicted"/>
<keyword evidence="5" id="KW-1185">Reference proteome</keyword>
<dbReference type="EMBL" id="CP038798">
    <property type="protein sequence ID" value="QIV79826.1"/>
    <property type="molecule type" value="Genomic_DNA"/>
</dbReference>
<evidence type="ECO:0000259" key="3">
    <source>
        <dbReference type="Pfam" id="PF14032"/>
    </source>
</evidence>
<keyword evidence="4" id="KW-0614">Plasmid</keyword>
<dbReference type="InterPro" id="IPR038232">
    <property type="entry name" value="PknH-like_Extracell_sf"/>
</dbReference>
<keyword evidence="2" id="KW-1133">Transmembrane helix</keyword>
<organism evidence="4 5">
    <name type="scientific">Mycolicibacterium frederiksbergense</name>
    <dbReference type="NCBI Taxonomy" id="117567"/>
    <lineage>
        <taxon>Bacteria</taxon>
        <taxon>Bacillati</taxon>
        <taxon>Actinomycetota</taxon>
        <taxon>Actinomycetes</taxon>
        <taxon>Mycobacteriales</taxon>
        <taxon>Mycobacteriaceae</taxon>
        <taxon>Mycolicibacterium</taxon>
    </lineage>
</organism>
<sequence length="338" mass="34224">MHEQSTQEAPQFTRPPVQHPPAGSSGWPQTPAAYPAQNQPPAGMAGPPYGASAGGTAPAVPGLPADASPKPSRASAMMNDRRWWAVGGAVVLVAALGGVAFIVNRGDTDATTASPTSTTAAQVPAAPVTTMQPKPSPPAAPPPAPAPPAPTVAADALPGLLLSPDQISQRLNTPGMVPTAVLSNPIPGGVTPANCVTTFVPVAADALNGSGFTGVALQGVALEPAVKAVQGVVAFPDPGAAKAFFDQRSADWSACKSSHITYDDKQDAKIDEIDLGVPAMSGDVMTLEFTSTNSKTANQRCERALTVRGNVVVDTRACAPNVNSAAYDFASDIAAKIK</sequence>
<gene>
    <name evidence="4" type="ORF">EXE63_02025</name>
</gene>
<reference evidence="4 5" key="1">
    <citation type="submission" date="2019-04" db="EMBL/GenBank/DDBJ databases">
        <title>Draft, Whole-Genome Sequence of the Anthracene-degrading Mycobacterium frederiksbergense LB501T, Isolated from a Polycyclic Aromatic Hydrocarbon (PAH)-Contaminated Soil.</title>
        <authorList>
            <person name="Augelletti F."/>
        </authorList>
    </citation>
    <scope>NUCLEOTIDE SEQUENCE [LARGE SCALE GENOMIC DNA]</scope>
    <source>
        <strain evidence="4 5">LB 501T</strain>
        <plasmid evidence="4 5">unnamed2</plasmid>
    </source>
</reference>
<protein>
    <submittedName>
        <fullName evidence="4">Sensor domain-containing protein</fullName>
    </submittedName>
</protein>
<feature type="compositionally biased region" description="Low complexity" evidence="1">
    <location>
        <begin position="110"/>
        <end position="130"/>
    </location>
</feature>
<evidence type="ECO:0000256" key="1">
    <source>
        <dbReference type="SAM" id="MobiDB-lite"/>
    </source>
</evidence>
<dbReference type="Gene3D" id="3.40.1000.70">
    <property type="entry name" value="PknH-like extracellular domain"/>
    <property type="match status" value="1"/>
</dbReference>
<feature type="compositionally biased region" description="Low complexity" evidence="1">
    <location>
        <begin position="28"/>
        <end position="59"/>
    </location>
</feature>
<dbReference type="Pfam" id="PF14032">
    <property type="entry name" value="PknH_C"/>
    <property type="match status" value="1"/>
</dbReference>
<evidence type="ECO:0000256" key="2">
    <source>
        <dbReference type="SAM" id="Phobius"/>
    </source>
</evidence>
<feature type="compositionally biased region" description="Pro residues" evidence="1">
    <location>
        <begin position="134"/>
        <end position="150"/>
    </location>
</feature>
<feature type="compositionally biased region" description="Polar residues" evidence="1">
    <location>
        <begin position="1"/>
        <end position="10"/>
    </location>
</feature>
<evidence type="ECO:0000313" key="4">
    <source>
        <dbReference type="EMBL" id="QIV79826.1"/>
    </source>
</evidence>
<feature type="transmembrane region" description="Helical" evidence="2">
    <location>
        <begin position="83"/>
        <end position="103"/>
    </location>
</feature>
<geneLocation type="plasmid" evidence="4 5">
    <name>unnamed2</name>
</geneLocation>
<accession>A0A6H0RY35</accession>
<feature type="domain" description="PknH-like extracellular" evidence="3">
    <location>
        <begin position="152"/>
        <end position="336"/>
    </location>
</feature>
<name>A0A6H0RY35_9MYCO</name>
<dbReference type="InterPro" id="IPR026954">
    <property type="entry name" value="PknH-like_Extracell"/>
</dbReference>
<dbReference type="Proteomes" id="UP000501849">
    <property type="component" value="Plasmid unnamed2"/>
</dbReference>
<feature type="region of interest" description="Disordered" evidence="1">
    <location>
        <begin position="1"/>
        <end position="74"/>
    </location>
</feature>
<dbReference type="AlphaFoldDB" id="A0A6H0RY35"/>
<keyword evidence="2" id="KW-0812">Transmembrane</keyword>